<feature type="compositionally biased region" description="Basic and acidic residues" evidence="1">
    <location>
        <begin position="4467"/>
        <end position="4477"/>
    </location>
</feature>
<keyword evidence="7" id="KW-1185">Reference proteome</keyword>
<dbReference type="PANTHER" id="PTHR12338:SF5">
    <property type="entry name" value="ANTIGEN 43-RELATED"/>
    <property type="match status" value="1"/>
</dbReference>
<dbReference type="EMBL" id="UFQQ01000009">
    <property type="protein sequence ID" value="SSW90862.1"/>
    <property type="molecule type" value="Genomic_DNA"/>
</dbReference>
<dbReference type="PANTHER" id="PTHR12338">
    <property type="entry name" value="AUTOTRANSPORTER"/>
    <property type="match status" value="1"/>
</dbReference>
<proteinExistence type="predicted"/>
<dbReference type="RefSeq" id="WP_147270233.1">
    <property type="nucleotide sequence ID" value="NZ_QRDT01000009.1"/>
</dbReference>
<dbReference type="InterPro" id="IPR050909">
    <property type="entry name" value="Bact_Autotransporter_VF"/>
</dbReference>
<evidence type="ECO:0000313" key="5">
    <source>
        <dbReference type="EMBL" id="SSW90862.1"/>
    </source>
</evidence>
<dbReference type="InterPro" id="IPR012334">
    <property type="entry name" value="Pectin_lyas_fold"/>
</dbReference>
<feature type="region of interest" description="Disordered" evidence="1">
    <location>
        <begin position="4437"/>
        <end position="4477"/>
    </location>
</feature>
<evidence type="ECO:0000313" key="4">
    <source>
        <dbReference type="EMBL" id="RED35172.1"/>
    </source>
</evidence>
<keyword evidence="2" id="KW-0732">Signal</keyword>
<name>A0A336JMY6_9BRAD</name>
<feature type="chain" id="PRO_5016261684" evidence="2">
    <location>
        <begin position="36"/>
        <end position="4477"/>
    </location>
</feature>
<dbReference type="Proteomes" id="UP000252631">
    <property type="component" value="Unassembled WGS sequence"/>
</dbReference>
<dbReference type="InterPro" id="IPR011050">
    <property type="entry name" value="Pectin_lyase_fold/virulence"/>
</dbReference>
<dbReference type="NCBIfam" id="TIGR01901">
    <property type="entry name" value="adhes_NPXG"/>
    <property type="match status" value="1"/>
</dbReference>
<gene>
    <name evidence="4" type="ORF">BJ125_10916</name>
    <name evidence="5" type="ORF">SAMN05892882_10916</name>
</gene>
<reference evidence="5 6" key="1">
    <citation type="submission" date="2017-08" db="EMBL/GenBank/DDBJ databases">
        <authorList>
            <person name="de Groot N.N."/>
        </authorList>
    </citation>
    <scope>NUCLEOTIDE SEQUENCE [LARGE SCALE GENOMIC DNA]</scope>
    <source>
        <strain evidence="5 6">JA575</strain>
    </source>
</reference>
<evidence type="ECO:0000313" key="7">
    <source>
        <dbReference type="Proteomes" id="UP000256343"/>
    </source>
</evidence>
<dbReference type="Pfam" id="PF12545">
    <property type="entry name" value="DUF3739"/>
    <property type="match status" value="1"/>
</dbReference>
<dbReference type="EMBL" id="QRDT01000009">
    <property type="protein sequence ID" value="RED35172.1"/>
    <property type="molecule type" value="Genomic_DNA"/>
</dbReference>
<dbReference type="OrthoDB" id="1776524at2"/>
<dbReference type="SUPFAM" id="SSF51126">
    <property type="entry name" value="Pectin lyase-like"/>
    <property type="match status" value="1"/>
</dbReference>
<evidence type="ECO:0000256" key="1">
    <source>
        <dbReference type="SAM" id="MobiDB-lite"/>
    </source>
</evidence>
<evidence type="ECO:0000256" key="2">
    <source>
        <dbReference type="SAM" id="SignalP"/>
    </source>
</evidence>
<reference evidence="4 7" key="2">
    <citation type="submission" date="2018-07" db="EMBL/GenBank/DDBJ databases">
        <title>Genomic Encyclopedia of Archaeal and Bacterial Type Strains, Phase II (KMG-II): from individual species to whole genera.</title>
        <authorList>
            <person name="Goeker M."/>
        </authorList>
    </citation>
    <scope>NUCLEOTIDE SEQUENCE [LARGE SCALE GENOMIC DNA]</scope>
    <source>
        <strain evidence="4 7">JA575</strain>
    </source>
</reference>
<evidence type="ECO:0000259" key="3">
    <source>
        <dbReference type="SMART" id="SM00912"/>
    </source>
</evidence>
<sequence>MKRVRSISVRTGSSRLAYRSVMLCGASLFALMVTCADGEARSINSIGGVAPTAAAQDAANAAAAQAAGAAAQARQSLDRAAAALAAIRKAQQEAAAIAAQPTLANGAPIPSGVADGGLMPTGGVSVGGSCGASCTTLNLRTPESFNGASSKLTQTVSGGKTNVNVTQTAKQAILNWDSFNISSDTLLNFDQQASDWIALNRVNPDTSPNLFLQNARANNGWTNPSSINGQINAPGAVYVINRNGIIFGAGAQINVHSLVASTLDVGKLGDDQAARDAYFLNTGIGNPFSFSLFVAERTPTPGNSDPGGAATTLVPGNVTVEAGAAISARIATDVVPLGSPGFVYLFGANVANYGTLTAPQGQVAMAASRAITLTPGTYAAAEIPSSVLPSGVTFRGTGLQLQNYSESYQTTAGQLGNPTNLAYYRNEATGVVTGEVTHGGLIETRQGVTTLAGDRVAVANLLDADGNPVRDAVGGLVRGVISADTSILRNSMVLLHAATSVRMDGIISMLPYDDGNTLPILSGGSSDGNSSTVQSFMPAFVELAAQREVGISANGLISAPSATVSLKAVALGGGGVTRQLFNGNGTTNASAKPTLSGPQQVVLAGRDADGPGATIDVAGLQDVVLPASYNFVSFQPRAEFADMPLQRDGVLYGETLWIDIRATGTRSDGTTWVGTPLADASGYVNSKGRSIYQLMTAGGRVDFGTELSVDDSGTSGRQVVLNAGSVVNVAGGKVTFLPGMVPTTRLIGIDGRIYTMATASPDMIYVGIFGRFTVDHERWGAPESWTLGAQSYQTGYTEGHDAGGVKVTTITPQIALGNEFYFGSVAGQRQINLGRAPSDTTDYTSGSAVTRPTALQASGDELPSQGYLILNTPSSVQIGSTPSANFVTNNAKTLLSDETLSSYGLSALSITSYDLVLSSGSAVRLAAGGRFDALAGGAIDIAGSITAPGGVIDLTTKRWQIAKAFQDTTLPLQAPTHNGQVIAADVFVEGLLDVSGRFVNDNAKFELDAAGPAFINGGSISITTNKDSDRLSRQDTTGSIRLSAGSVLDASSGAYISPRGKFKTASNGVIAGKGGSISLVLYKGSFEPPNQPDAGNNNPIAPSPDSSLAILQLDGTLRAYGFESNGSLLLGTVGTVQIGGVLPAGQTSTVRVGGDPTFPIALLNNGGFGSYTLETVSDVRLKADGSAVAGGQASIVVASDLTLQQVNYAGDVDYAELGTGTKLGREASQSPDTRLAVLPDDLRKPVDLTLRADNILLDQDASIVTDAKAKLNLSGSPDRSLASGAALYGRDTLAQNVLLRGSIVDHGGSLTINAVRTWLEAWNQQQARIDLSGTYIANSRFGLPGGPAASGTIIGGGTLTIESGALTTVTGSNNPVPAVPAAGSSYVVARDGLQVDVSGYAGLVSYVSGRTVTPYWSWADAGSVEIDSGAFLWNGSFAALGGRYRDAAGNFAADPRANGGTIVLGGGAMTLAQSFDALRLPNAPAAATGLMSLAQLSQSVGTALTVSAAVDRLSAFENVYLYAGGAQGGAARIFNDIAGNTLNLGALGLQTLIVSGSLNWSVANRLEIAASSILSFGNGSNVTLSAPYVLLTGGGGAVTQGTNTITVAARILDVEGATFAGFRQVDLLSSGDLRLSTPKVANKLDTTTGLISGPSEFAGTLATYGDLLLSAQRVYPVSAVDFTIKSTAGDVAFAAPAGSQTDIPLSAGGSVTVTAANIRQGGNLFAPLGQITLTGGTGTNADGSRQGVVLQPGSLTSVTLADTTVPYGATLDGKGWYYNASLSPLTAPPAKGLTLGGASVAVAEGAVIDVRGGGDLQATEWIQGKGGSYDTLATINGGLKNATGAGPVVYALVPSSSDPVAAFDIHFTTARSLDAAGQSGAKFTLPSGQVLYLQSGDIYPLAGTQITIAGGDGIPAGTYTLYPAHYATLPGAMRVTYFGDNLGRSIPSGTTLPDGTVLVSGHYTQSTSSQKQSSGEALFAIRSNSVWQRYSEYAFNGANAYFTQRANSDGTNVPRLPIDAGRMAVLAQQEILLAGMALTRPAAGGRGGELDISANKLAVVGHSQYLDRANPASVPAGYVALDATQLNSFGFGSILIGGLRSDVDPALGTLITPTATNVLVDTRGESFAAPEILLVARAGQWQTLNTLLAVGNGYVNVPLAVFGPAPGEGEVTIRSGSVVENVGAFEGGSGRNYYFAKPDGAYLLAEQIAAAVGGTLDSTGTVITGADLTKLNSTWYWNNFQSSKAQSGFLGSYVPGLGALFAATTDGALNISGPTGVTTPELTIRFADVPAGSIAGVPVSGAVTSTSGGVGQVVLPAADAGSVTIEAGARVSAGTVTMQATRSSRAIQFAPGDLHADRLTLAARTIGLGTASAAVAVALPSGALFDVQALTLKTLLGGAVAVYGDFRPGGRVNSLTMDTAAIVAASGGNALISLDAGSITLSNLGAGGPPAKLPSAGGAGLTLAADNIVFGTGVQRIAGYSSVDFVARDGVTIAGSGSLTLGTGLDQVDLSMYTPIVRVGSAAADGFTISATGSASLLDVGARNGATARPEDSDQLGGKLVVIGNRVAVGTTIQAQAGTIVLEATGTDLVNPDGSTTEAVRLLDGAYLAAGGYKRVLFDSDVYVAGGKVLLQADSSGAGSVRTAATSTIDVAQPAEGIGYGGEIEISAVAGRAVLLGDLQGQGGPGFGGRFQVDAKSLQLGAGYRDDVVLDDLAARLLAGGLTGAIDIHTRTGNLTLSAGSTLKAHAVTLTADDSTWDSANPSRQFGQLNIFGTIDASGYAGATPDGTGQAGGQIGLYAANQVTLGGTSFINASTQHADERGGDVTVGIPWAAAGKIRLQSGMRIDVSGGTKGGLSGGTVTFRAPVDGNGDAKIVAIDAAGNERPTISGSDVLIRGARAVTVEGFIAFDTVGSKYGIDGSSLGWDGVIDPAGLYDANGNRVLSGTWTGVTGRAVVITNPGSGYTSKPVILLNGTPFVIVAIMGLDNNIRLNAAGLPANLSNAPVTFAAPTDTAAGVTRVAAQGVVSTDASGTPTLTITNPGSGYLSRPATATITVAPGVTVTATVSAGGMQVVGTTPVPTGTTPNTVNFVSGTARIEVQTGNNYTGTSNAAGVFTPIGNYVPVGTYNSATYDPNSTTQTAVFRADGLHGQFFGKTLVQFAQGDLILNGQNYGFDGLISRLSPLAQDLGAGVVHVRPGVELVNSSTSKNAGDITVKQNWNLASGVAYNLQTNGSNGSKYVHTYDNANVAQQSYVTFDYRLVADYGTGGKSIEAGALTLRAVNDVRVDASISDGFFQFRNYQDSTYVAALASYLATYKRGTDQTLADWSSPGYLFWLNSYGAVPIAPYRAQANGVSPGSVDLAAADLFPNQLRVCVANCGSPNSVGTTPANAEIVTVTDPGSWSYRLVAGADLASANPDAVQPLSSSIYAPNAAQSNTVRSVIVDKHTSYTQTLYTGSGTTTATVDLSTMVRTGTGNITVAAGNSVVMADTAAPGVIYAAGVNTPRLIDPQYTTVNGAVVVGNTASNPDLLFFEPQLLLNGSSSAAASVAYGPPTAAAFPHKGGDVVVEAQWDIIGYSGTGTRSNYQYYKPWLVADIELSPAGSASAAAAIDLRGQGVFQPIGTSIASQTAWWLQFGSFQQGILSAGGNVTVRAGRDLNDVSVSLPTTGRVSGGLTATSTPITHIYDSGNMSVSAGRDILGGSFYEGSGHAVIKAGRSIGAAATRLARGNVVFDNVPLLAVDLGQIQMVAAGSLSMGGVINPAALHRQHSTYASTSSAIYMDTYGPDSAVALMSASGDVSIGIALPTITTTGVTANASGVYPANLEAIAASGDIVTRGLEVTASGVQFGLAGMILSGSEHGEFELLAQGSIDLTFGVTIASRAPVISAGPSLLDKAFNPFRPAEWFGTHSGDRSYGGTYSEAVLAHADDDAIARIYALTGDIKAAAYTNVTTGSINRIEINRPTQIRAGGDIADLNLLAQNIRRSDVSSVIAGDDLYYTGKNIGGGLQIAGPGYFVVEAGGDLGPFLPAADNVQSKVIAQQGIVSLGNASASPVGNADRLTNANGGPTGIYNAALLGPAAKPRRNALLGSEGADLIVRFGVKNGINYDGVFATYVDPAGASLVAHNYFTEMVAFLGRIGREPGDDPVATFRALPQSLQQVFLGQVYLAELKAVAASGDAAQVARGYRAIETMFPSSYGYGNQAVTNNLDLLHATIQTKLGGDISIFGPQGGIIVGSLVPEPNPLLKLSDLGILTLGGGNISTFTDGSVLVNSSRVFTTQGGDILMWSSNGDLDAGRGSKTTLSQPPLQVMFDANDYQSIDLGGFVSGAGIGVLKSSKVARSSNLYLLAPRGRIDFGTAGVRSSGEVFVVAPVVLNVSNIAAAGPVTGVPSVSLPSLSGSLATSSNAAGAAARTEQPTAGGSRGQASIFIVEVVGYGGGDGGATGAVPSAETPSSSTPQATGAPSSRSGSGRDQDEEERR</sequence>
<dbReference type="InterPro" id="IPR021026">
    <property type="entry name" value="Filamn_hemagglutn_DUF3739"/>
</dbReference>
<dbReference type="Pfam" id="PF05860">
    <property type="entry name" value="TPS"/>
    <property type="match status" value="1"/>
</dbReference>
<feature type="signal peptide" evidence="2">
    <location>
        <begin position="1"/>
        <end position="35"/>
    </location>
</feature>
<organism evidence="5 6">
    <name type="scientific">Rhodopseudomonas pentothenatexigens</name>
    <dbReference type="NCBI Taxonomy" id="999699"/>
    <lineage>
        <taxon>Bacteria</taxon>
        <taxon>Pseudomonadati</taxon>
        <taxon>Pseudomonadota</taxon>
        <taxon>Alphaproteobacteria</taxon>
        <taxon>Hyphomicrobiales</taxon>
        <taxon>Nitrobacteraceae</taxon>
        <taxon>Rhodopseudomonas</taxon>
    </lineage>
</organism>
<feature type="compositionally biased region" description="Polar residues" evidence="1">
    <location>
        <begin position="4448"/>
        <end position="4466"/>
    </location>
</feature>
<dbReference type="Gene3D" id="2.160.20.10">
    <property type="entry name" value="Single-stranded right-handed beta-helix, Pectin lyase-like"/>
    <property type="match status" value="1"/>
</dbReference>
<feature type="domain" description="Filamentous haemagglutinin FhaB/tRNA nuclease CdiA-like TPS" evidence="3">
    <location>
        <begin position="136"/>
        <end position="269"/>
    </location>
</feature>
<protein>
    <submittedName>
        <fullName evidence="5">Filamentous hemagglutinin family protein</fullName>
    </submittedName>
</protein>
<evidence type="ECO:0000313" key="6">
    <source>
        <dbReference type="Proteomes" id="UP000252631"/>
    </source>
</evidence>
<accession>A0A336JMY6</accession>
<dbReference type="SMART" id="SM00912">
    <property type="entry name" value="Haemagg_act"/>
    <property type="match status" value="1"/>
</dbReference>
<dbReference type="InterPro" id="IPR008638">
    <property type="entry name" value="FhaB/CdiA-like_TPS"/>
</dbReference>
<dbReference type="Proteomes" id="UP000256343">
    <property type="component" value="Unassembled WGS sequence"/>
</dbReference>